<dbReference type="InterPro" id="IPR004360">
    <property type="entry name" value="Glyas_Fos-R_dOase_dom"/>
</dbReference>
<gene>
    <name evidence="2" type="ORF">CUU66_11470</name>
</gene>
<accession>A0A2N5M5V8</accession>
<evidence type="ECO:0000313" key="3">
    <source>
        <dbReference type="Proteomes" id="UP000234748"/>
    </source>
</evidence>
<dbReference type="SUPFAM" id="SSF54593">
    <property type="entry name" value="Glyoxalase/Bleomycin resistance protein/Dihydroxybiphenyl dioxygenase"/>
    <property type="match status" value="1"/>
</dbReference>
<dbReference type="Gene3D" id="3.10.180.10">
    <property type="entry name" value="2,3-Dihydroxybiphenyl 1,2-Dioxygenase, domain 1"/>
    <property type="match status" value="1"/>
</dbReference>
<evidence type="ECO:0000313" key="2">
    <source>
        <dbReference type="EMBL" id="PLT29748.1"/>
    </source>
</evidence>
<name>A0A2N5M5V8_9BACI</name>
<dbReference type="PROSITE" id="PS51819">
    <property type="entry name" value="VOC"/>
    <property type="match status" value="1"/>
</dbReference>
<dbReference type="AlphaFoldDB" id="A0A2N5M5V8"/>
<feature type="domain" description="VOC" evidence="1">
    <location>
        <begin position="13"/>
        <end position="129"/>
    </location>
</feature>
<dbReference type="OrthoDB" id="2354281at2"/>
<dbReference type="InterPro" id="IPR029068">
    <property type="entry name" value="Glyas_Bleomycin-R_OHBP_Dase"/>
</dbReference>
<keyword evidence="3" id="KW-1185">Reference proteome</keyword>
<proteinExistence type="predicted"/>
<dbReference type="Proteomes" id="UP000234748">
    <property type="component" value="Unassembled WGS sequence"/>
</dbReference>
<protein>
    <submittedName>
        <fullName evidence="2">VOC family protein</fullName>
    </submittedName>
</protein>
<organism evidence="2 3">
    <name type="scientific">Peribacillus deserti</name>
    <dbReference type="NCBI Taxonomy" id="673318"/>
    <lineage>
        <taxon>Bacteria</taxon>
        <taxon>Bacillati</taxon>
        <taxon>Bacillota</taxon>
        <taxon>Bacilli</taxon>
        <taxon>Bacillales</taxon>
        <taxon>Bacillaceae</taxon>
        <taxon>Peribacillus</taxon>
    </lineage>
</organism>
<evidence type="ECO:0000259" key="1">
    <source>
        <dbReference type="PROSITE" id="PS51819"/>
    </source>
</evidence>
<dbReference type="InterPro" id="IPR037523">
    <property type="entry name" value="VOC_core"/>
</dbReference>
<comment type="caution">
    <text evidence="2">The sequence shown here is derived from an EMBL/GenBank/DDBJ whole genome shotgun (WGS) entry which is preliminary data.</text>
</comment>
<dbReference type="EMBL" id="PGUY01000035">
    <property type="protein sequence ID" value="PLT29748.1"/>
    <property type="molecule type" value="Genomic_DNA"/>
</dbReference>
<reference evidence="2 3" key="1">
    <citation type="submission" date="2017-11" db="EMBL/GenBank/DDBJ databases">
        <title>Comparitive Functional Genomics of Dry Heat Resistant strains isolated from the Viking Spacecraft.</title>
        <authorList>
            <person name="Seuylemezian A."/>
            <person name="Cooper K."/>
            <person name="Vaishampayan P."/>
        </authorList>
    </citation>
    <scope>NUCLEOTIDE SEQUENCE [LARGE SCALE GENOMIC DNA]</scope>
    <source>
        <strain evidence="2 3">V1-29</strain>
    </source>
</reference>
<sequence>MSKNSISSPIGCKVNNVFIHVSNLEKSAKWYSDLLAIPFNKNEVSSPVYNIPITSETGLTLDDHTFDPGFTLNPSEQVLFNFSVKDIDEAYEFVKNKGITIVREIERINDFVYFNFKDLDGNVLMICNC</sequence>
<dbReference type="Pfam" id="PF00903">
    <property type="entry name" value="Glyoxalase"/>
    <property type="match status" value="1"/>
</dbReference>